<dbReference type="Proteomes" id="UP000187406">
    <property type="component" value="Unassembled WGS sequence"/>
</dbReference>
<dbReference type="Gene3D" id="4.10.60.10">
    <property type="entry name" value="Zinc finger, CCHC-type"/>
    <property type="match status" value="1"/>
</dbReference>
<keyword evidence="1" id="KW-0479">Metal-binding</keyword>
<evidence type="ECO:0000256" key="3">
    <source>
        <dbReference type="SAM" id="MobiDB-lite"/>
    </source>
</evidence>
<dbReference type="OrthoDB" id="7608935at2759"/>
<evidence type="ECO:0000256" key="2">
    <source>
        <dbReference type="SAM" id="Coils"/>
    </source>
</evidence>
<evidence type="ECO:0000313" key="5">
    <source>
        <dbReference type="EMBL" id="GAV87948.1"/>
    </source>
</evidence>
<name>A0A1Q3D6S4_CEPFO</name>
<accession>A0A1Q3D6S4</accession>
<sequence>MALLIKRIKKILMNKKNFSKKPFKKFPSNKGDSSKKDKEEKEIICYECDKPGHTRPECPKLKKNKDFFLKKKAMIATWSDSDESSSEEDIEEVANIALMAIKDESDHEETTSSLSFNELQCEYDELLDILNDLNREYSFLRKIARDREKENVELKNCILEMKKDERVVEKDSILEIEYEKLKELFFEKQKEEKIRIVKESSPEKENLELKLEIDALRKTFSKFSNSSEQLDRLLGVQRCVFDRAGLGYDEMNKVKHLEYLIDRKKNNKVVTCNFCGKNGHISTTCVHKRIGAKTKKIWVPKGIIPTNLKGPKAVWVPKKST</sequence>
<dbReference type="AlphaFoldDB" id="A0A1Q3D6S4"/>
<gene>
    <name evidence="5" type="ORF">CFOL_v3_31372</name>
    <name evidence="6" type="ORF">CFOL_v3_31373</name>
</gene>
<dbReference type="EMBL" id="BDDD01004599">
    <property type="protein sequence ID" value="GAV87948.1"/>
    <property type="molecule type" value="Genomic_DNA"/>
</dbReference>
<keyword evidence="2" id="KW-0175">Coiled coil</keyword>
<keyword evidence="1" id="KW-0862">Zinc</keyword>
<dbReference type="PROSITE" id="PS50158">
    <property type="entry name" value="ZF_CCHC"/>
    <property type="match status" value="1"/>
</dbReference>
<dbReference type="Pfam" id="PF00098">
    <property type="entry name" value="zf-CCHC"/>
    <property type="match status" value="1"/>
</dbReference>
<organism evidence="5 7">
    <name type="scientific">Cephalotus follicularis</name>
    <name type="common">Albany pitcher plant</name>
    <dbReference type="NCBI Taxonomy" id="3775"/>
    <lineage>
        <taxon>Eukaryota</taxon>
        <taxon>Viridiplantae</taxon>
        <taxon>Streptophyta</taxon>
        <taxon>Embryophyta</taxon>
        <taxon>Tracheophyta</taxon>
        <taxon>Spermatophyta</taxon>
        <taxon>Magnoliopsida</taxon>
        <taxon>eudicotyledons</taxon>
        <taxon>Gunneridae</taxon>
        <taxon>Pentapetalae</taxon>
        <taxon>rosids</taxon>
        <taxon>fabids</taxon>
        <taxon>Oxalidales</taxon>
        <taxon>Cephalotaceae</taxon>
        <taxon>Cephalotus</taxon>
    </lineage>
</organism>
<protein>
    <submittedName>
        <fullName evidence="5">Zf-CCHC domain-containing protein</fullName>
    </submittedName>
</protein>
<comment type="caution">
    <text evidence="5">The sequence shown here is derived from an EMBL/GenBank/DDBJ whole genome shotgun (WGS) entry which is preliminary data.</text>
</comment>
<reference evidence="5" key="2">
    <citation type="journal article" date="2017" name="Nat. Ecol. Evol.">
        <title>Genome of the pitcher plant Cephalotus reveals genetic changes associated with carnivory.</title>
        <authorList>
            <person name="Fukushima K."/>
            <person name="Fang X."/>
            <person name="Alvarez-Ponce D."/>
            <person name="Cai H."/>
            <person name="Carretero-Paulet L."/>
            <person name="Chen C."/>
            <person name="Chang T."/>
            <person name="Farr K.M."/>
            <person name="Fujita T."/>
            <person name="Hiwatashi Y."/>
            <person name="Hoshi Y."/>
            <person name="Imai T."/>
            <person name="Kasahara M."/>
            <person name="Librado P."/>
            <person name="Mao L."/>
            <person name="Mori H."/>
            <person name="Nishiyama T."/>
            <person name="Nozawa M."/>
            <person name="Palfalvi G."/>
            <person name="Pollard S.T."/>
            <person name="Rozas J."/>
            <person name="Sanchez-Gracia A."/>
            <person name="Sankoff D."/>
            <person name="Shibata T.F."/>
            <person name="Shigenobu S."/>
            <person name="Sumikawa N."/>
            <person name="Uzawa T."/>
            <person name="Xie M."/>
            <person name="Zheng C."/>
            <person name="Pollock D.D."/>
            <person name="Albert V.A."/>
            <person name="Li S."/>
            <person name="Hasebe M."/>
        </authorList>
    </citation>
    <scope>NUCLEOTIDE SEQUENCE</scope>
    <source>
        <strain evidence="5">St1</strain>
    </source>
</reference>
<reference evidence="7" key="1">
    <citation type="submission" date="2016-04" db="EMBL/GenBank/DDBJ databases">
        <title>Cephalotus genome sequencing.</title>
        <authorList>
            <person name="Fukushima K."/>
            <person name="Hasebe M."/>
            <person name="Fang X."/>
        </authorList>
    </citation>
    <scope>NUCLEOTIDE SEQUENCE [LARGE SCALE GENOMIC DNA]</scope>
    <source>
        <strain evidence="7">cv. St1</strain>
    </source>
</reference>
<keyword evidence="7" id="KW-1185">Reference proteome</keyword>
<dbReference type="InterPro" id="IPR036875">
    <property type="entry name" value="Znf_CCHC_sf"/>
</dbReference>
<feature type="region of interest" description="Disordered" evidence="3">
    <location>
        <begin position="20"/>
        <end position="39"/>
    </location>
</feature>
<feature type="coiled-coil region" evidence="2">
    <location>
        <begin position="116"/>
        <end position="150"/>
    </location>
</feature>
<dbReference type="GO" id="GO:0003676">
    <property type="term" value="F:nucleic acid binding"/>
    <property type="evidence" value="ECO:0007669"/>
    <property type="project" value="InterPro"/>
</dbReference>
<keyword evidence="1" id="KW-0863">Zinc-finger</keyword>
<feature type="domain" description="CCHC-type" evidence="4">
    <location>
        <begin position="45"/>
        <end position="60"/>
    </location>
</feature>
<dbReference type="InterPro" id="IPR001878">
    <property type="entry name" value="Znf_CCHC"/>
</dbReference>
<evidence type="ECO:0000313" key="7">
    <source>
        <dbReference type="Proteomes" id="UP000187406"/>
    </source>
</evidence>
<evidence type="ECO:0000313" key="6">
    <source>
        <dbReference type="EMBL" id="GAV87949.1"/>
    </source>
</evidence>
<dbReference type="SUPFAM" id="SSF57756">
    <property type="entry name" value="Retrovirus zinc finger-like domains"/>
    <property type="match status" value="1"/>
</dbReference>
<evidence type="ECO:0000256" key="1">
    <source>
        <dbReference type="PROSITE-ProRule" id="PRU00047"/>
    </source>
</evidence>
<dbReference type="SMART" id="SM00343">
    <property type="entry name" value="ZnF_C2HC"/>
    <property type="match status" value="2"/>
</dbReference>
<dbReference type="GO" id="GO:0008270">
    <property type="term" value="F:zinc ion binding"/>
    <property type="evidence" value="ECO:0007669"/>
    <property type="project" value="UniProtKB-KW"/>
</dbReference>
<evidence type="ECO:0000259" key="4">
    <source>
        <dbReference type="PROSITE" id="PS50158"/>
    </source>
</evidence>
<dbReference type="EMBL" id="BDDD01004599">
    <property type="protein sequence ID" value="GAV87949.1"/>
    <property type="molecule type" value="Genomic_DNA"/>
</dbReference>
<proteinExistence type="predicted"/>